<dbReference type="RefSeq" id="WP_128085599.1">
    <property type="nucleotide sequence ID" value="NZ_CP071405.1"/>
</dbReference>
<dbReference type="EMBL" id="VHJA01000068">
    <property type="protein sequence ID" value="TPV37986.1"/>
    <property type="molecule type" value="Genomic_DNA"/>
</dbReference>
<sequence>MATFKNKHVLSPAAEIMTRAGEHDAVFTQRNKDLKSAFGRSRGYADRGGGKSARINSSITRTPVTNRMKNNERDRELKRGSLLAGWQAAEKNQLARIMIKPG</sequence>
<reference evidence="2 3" key="1">
    <citation type="submission" date="2019-06" db="EMBL/GenBank/DDBJ databases">
        <title>Taxogenomics and systematics of the genus Pantoea.</title>
        <authorList>
            <person name="Tambong J.T."/>
        </authorList>
    </citation>
    <scope>NUCLEOTIDE SEQUENCE [LARGE SCALE GENOMIC DNA]</scope>
    <source>
        <strain evidence="2 3">LMG 24200</strain>
    </source>
</reference>
<evidence type="ECO:0000256" key="1">
    <source>
        <dbReference type="SAM" id="MobiDB-lite"/>
    </source>
</evidence>
<gene>
    <name evidence="2" type="ORF">FJW01_18425</name>
</gene>
<comment type="caution">
    <text evidence="2">The sequence shown here is derived from an EMBL/GenBank/DDBJ whole genome shotgun (WGS) entry which is preliminary data.</text>
</comment>
<feature type="compositionally biased region" description="Polar residues" evidence="1">
    <location>
        <begin position="54"/>
        <end position="68"/>
    </location>
</feature>
<proteinExistence type="predicted"/>
<dbReference type="Proteomes" id="UP000317747">
    <property type="component" value="Unassembled WGS sequence"/>
</dbReference>
<accession>A0A506PW83</accession>
<name>A0A506PW83_9GAMM</name>
<feature type="region of interest" description="Disordered" evidence="1">
    <location>
        <begin position="38"/>
        <end position="76"/>
    </location>
</feature>
<keyword evidence="3" id="KW-1185">Reference proteome</keyword>
<dbReference type="AlphaFoldDB" id="A0A506PW83"/>
<protein>
    <submittedName>
        <fullName evidence="2">Uncharacterized protein</fullName>
    </submittedName>
</protein>
<organism evidence="2 3">
    <name type="scientific">Pantoea deleyi</name>
    <dbReference type="NCBI Taxonomy" id="470932"/>
    <lineage>
        <taxon>Bacteria</taxon>
        <taxon>Pseudomonadati</taxon>
        <taxon>Pseudomonadota</taxon>
        <taxon>Gammaproteobacteria</taxon>
        <taxon>Enterobacterales</taxon>
        <taxon>Erwiniaceae</taxon>
        <taxon>Pantoea</taxon>
    </lineage>
</organism>
<evidence type="ECO:0000313" key="2">
    <source>
        <dbReference type="EMBL" id="TPV37986.1"/>
    </source>
</evidence>
<evidence type="ECO:0000313" key="3">
    <source>
        <dbReference type="Proteomes" id="UP000317747"/>
    </source>
</evidence>